<evidence type="ECO:0000256" key="2">
    <source>
        <dbReference type="SAM" id="SignalP"/>
    </source>
</evidence>
<evidence type="ECO:0000313" key="4">
    <source>
        <dbReference type="Ensembl" id="ENSNBRP00000007740.1"/>
    </source>
</evidence>
<dbReference type="STRING" id="32507.ENSNBRP00000007740"/>
<reference evidence="4" key="1">
    <citation type="submission" date="2025-08" db="UniProtKB">
        <authorList>
            <consortium name="Ensembl"/>
        </authorList>
    </citation>
    <scope>IDENTIFICATION</scope>
</reference>
<dbReference type="Proteomes" id="UP000261580">
    <property type="component" value="Unassembled WGS sequence"/>
</dbReference>
<dbReference type="AlphaFoldDB" id="A0A3Q4GEY7"/>
<sequence>MTKRIGYRDWRWQAFWWHHFFLLWSTIDAQTRYSIPEELKQGSVVGNLAKDLDECSEPMAYRSLQRDLLHPPFSRITVTGTMLRDGGGEDMCVYTDVHNLDLCY</sequence>
<proteinExistence type="predicted"/>
<protein>
    <recommendedName>
        <fullName evidence="3">Cadherin N-terminal domain-containing protein</fullName>
    </recommendedName>
</protein>
<dbReference type="Ensembl" id="ENSNBRT00000007954.1">
    <property type="protein sequence ID" value="ENSNBRP00000007740.1"/>
    <property type="gene ID" value="ENSNBRG00000006041.1"/>
</dbReference>
<name>A0A3Q4GEY7_NEOBR</name>
<feature type="chain" id="PRO_5018653939" description="Cadherin N-terminal domain-containing protein" evidence="2">
    <location>
        <begin position="30"/>
        <end position="104"/>
    </location>
</feature>
<dbReference type="Gene3D" id="2.60.40.60">
    <property type="entry name" value="Cadherins"/>
    <property type="match status" value="1"/>
</dbReference>
<dbReference type="GeneTree" id="ENSGT00940000164983"/>
<dbReference type="Bgee" id="ENSNBRG00000006041">
    <property type="expression patterns" value="Expressed in camera-type eye and 3 other cell types or tissues"/>
</dbReference>
<accession>A0A3Q4GEY7</accession>
<keyword evidence="2" id="KW-0732">Signal</keyword>
<reference evidence="4" key="2">
    <citation type="submission" date="2025-09" db="UniProtKB">
        <authorList>
            <consortium name="Ensembl"/>
        </authorList>
    </citation>
    <scope>IDENTIFICATION</scope>
</reference>
<dbReference type="Pfam" id="PF08266">
    <property type="entry name" value="Cadherin_2"/>
    <property type="match status" value="1"/>
</dbReference>
<keyword evidence="5" id="KW-1185">Reference proteome</keyword>
<organism evidence="4 5">
    <name type="scientific">Neolamprologus brichardi</name>
    <name type="common">Fairy cichlid</name>
    <name type="synonym">Lamprologus brichardi</name>
    <dbReference type="NCBI Taxonomy" id="32507"/>
    <lineage>
        <taxon>Eukaryota</taxon>
        <taxon>Metazoa</taxon>
        <taxon>Chordata</taxon>
        <taxon>Craniata</taxon>
        <taxon>Vertebrata</taxon>
        <taxon>Euteleostomi</taxon>
        <taxon>Actinopterygii</taxon>
        <taxon>Neopterygii</taxon>
        <taxon>Teleostei</taxon>
        <taxon>Neoteleostei</taxon>
        <taxon>Acanthomorphata</taxon>
        <taxon>Ovalentaria</taxon>
        <taxon>Cichlomorphae</taxon>
        <taxon>Cichliformes</taxon>
        <taxon>Cichlidae</taxon>
        <taxon>African cichlids</taxon>
        <taxon>Pseudocrenilabrinae</taxon>
        <taxon>Lamprologini</taxon>
        <taxon>Neolamprologus</taxon>
    </lineage>
</organism>
<dbReference type="InterPro" id="IPR013164">
    <property type="entry name" value="Cadherin_N"/>
</dbReference>
<feature type="domain" description="Cadherin N-terminal" evidence="3">
    <location>
        <begin position="30"/>
        <end position="62"/>
    </location>
</feature>
<keyword evidence="1" id="KW-0325">Glycoprotein</keyword>
<evidence type="ECO:0000256" key="1">
    <source>
        <dbReference type="ARBA" id="ARBA00023180"/>
    </source>
</evidence>
<evidence type="ECO:0000313" key="5">
    <source>
        <dbReference type="Proteomes" id="UP000261580"/>
    </source>
</evidence>
<feature type="signal peptide" evidence="2">
    <location>
        <begin position="1"/>
        <end position="29"/>
    </location>
</feature>
<evidence type="ECO:0000259" key="3">
    <source>
        <dbReference type="Pfam" id="PF08266"/>
    </source>
</evidence>